<feature type="transmembrane region" description="Helical" evidence="5">
    <location>
        <begin position="43"/>
        <end position="62"/>
    </location>
</feature>
<sequence length="117" mass="12337">MNIVLWIAQGLLAVGVLYAGWMKAVQYEKGAAAWGWVKEVPKGFVVTVGVLELLGALGLILPEATGIAPALTPIAAIALAAVVLFGALFHIFRGEYREIGINVVFLALAVLVIIGRL</sequence>
<evidence type="ECO:0000256" key="1">
    <source>
        <dbReference type="ARBA" id="ARBA00004141"/>
    </source>
</evidence>
<evidence type="ECO:0000256" key="5">
    <source>
        <dbReference type="SAM" id="Phobius"/>
    </source>
</evidence>
<keyword evidence="3 5" id="KW-1133">Transmembrane helix</keyword>
<keyword evidence="2 5" id="KW-0812">Transmembrane</keyword>
<keyword evidence="4 5" id="KW-0472">Membrane</keyword>
<dbReference type="Proteomes" id="UP001161691">
    <property type="component" value="Unassembled WGS sequence"/>
</dbReference>
<protein>
    <submittedName>
        <fullName evidence="6">DoxX family protein</fullName>
    </submittedName>
</protein>
<dbReference type="Pfam" id="PF13564">
    <property type="entry name" value="DoxX_2"/>
    <property type="match status" value="1"/>
</dbReference>
<comment type="subcellular location">
    <subcellularLocation>
        <location evidence="1">Membrane</location>
        <topology evidence="1">Multi-pass membrane protein</topology>
    </subcellularLocation>
</comment>
<dbReference type="EMBL" id="JAGRPV010000001">
    <property type="protein sequence ID" value="MDI4649213.1"/>
    <property type="molecule type" value="Genomic_DNA"/>
</dbReference>
<organism evidence="6 7">
    <name type="scientific">Cohnella hashimotonis</name>
    <dbReference type="NCBI Taxonomy" id="2826895"/>
    <lineage>
        <taxon>Bacteria</taxon>
        <taxon>Bacillati</taxon>
        <taxon>Bacillota</taxon>
        <taxon>Bacilli</taxon>
        <taxon>Bacillales</taxon>
        <taxon>Paenibacillaceae</taxon>
        <taxon>Cohnella</taxon>
    </lineage>
</organism>
<dbReference type="InterPro" id="IPR032808">
    <property type="entry name" value="DoxX"/>
</dbReference>
<name>A0ABT6TQT4_9BACL</name>
<feature type="transmembrane region" description="Helical" evidence="5">
    <location>
        <begin position="74"/>
        <end position="93"/>
    </location>
</feature>
<reference evidence="6" key="1">
    <citation type="submission" date="2023-04" db="EMBL/GenBank/DDBJ databases">
        <title>Comparative genomic analysis of Cohnella hashimotonis sp. nov., isolated from the International Space Station.</title>
        <authorList>
            <person name="Venkateswaran K."/>
            <person name="Simpson A."/>
        </authorList>
    </citation>
    <scope>NUCLEOTIDE SEQUENCE</scope>
    <source>
        <strain evidence="6">F6_2S_P_1</strain>
    </source>
</reference>
<evidence type="ECO:0000256" key="3">
    <source>
        <dbReference type="ARBA" id="ARBA00022989"/>
    </source>
</evidence>
<dbReference type="RefSeq" id="WP_282911870.1">
    <property type="nucleotide sequence ID" value="NZ_JAGRPV010000001.1"/>
</dbReference>
<gene>
    <name evidence="6" type="ORF">KB449_30030</name>
</gene>
<feature type="transmembrane region" description="Helical" evidence="5">
    <location>
        <begin position="99"/>
        <end position="115"/>
    </location>
</feature>
<evidence type="ECO:0000256" key="4">
    <source>
        <dbReference type="ARBA" id="ARBA00023136"/>
    </source>
</evidence>
<evidence type="ECO:0000313" key="7">
    <source>
        <dbReference type="Proteomes" id="UP001161691"/>
    </source>
</evidence>
<comment type="caution">
    <text evidence="6">The sequence shown here is derived from an EMBL/GenBank/DDBJ whole genome shotgun (WGS) entry which is preliminary data.</text>
</comment>
<evidence type="ECO:0000313" key="6">
    <source>
        <dbReference type="EMBL" id="MDI4649213.1"/>
    </source>
</evidence>
<proteinExistence type="predicted"/>
<evidence type="ECO:0000256" key="2">
    <source>
        <dbReference type="ARBA" id="ARBA00022692"/>
    </source>
</evidence>
<keyword evidence="7" id="KW-1185">Reference proteome</keyword>
<accession>A0ABT6TQT4</accession>